<feature type="compositionally biased region" description="Basic and acidic residues" evidence="5">
    <location>
        <begin position="1"/>
        <end position="12"/>
    </location>
</feature>
<dbReference type="InterPro" id="IPR036259">
    <property type="entry name" value="MFS_trans_sf"/>
</dbReference>
<protein>
    <submittedName>
        <fullName evidence="8">MFS general substrate transporter</fullName>
    </submittedName>
</protein>
<evidence type="ECO:0000313" key="8">
    <source>
        <dbReference type="EMBL" id="KAF2176593.1"/>
    </source>
</evidence>
<dbReference type="InterPro" id="IPR005829">
    <property type="entry name" value="Sugar_transporter_CS"/>
</dbReference>
<feature type="region of interest" description="Disordered" evidence="5">
    <location>
        <begin position="1"/>
        <end position="42"/>
    </location>
</feature>
<dbReference type="SUPFAM" id="SSF103473">
    <property type="entry name" value="MFS general substrate transporter"/>
    <property type="match status" value="1"/>
</dbReference>
<dbReference type="PROSITE" id="PS00216">
    <property type="entry name" value="SUGAR_TRANSPORT_1"/>
    <property type="match status" value="1"/>
</dbReference>
<name>A0A6A6DC50_9PEZI</name>
<evidence type="ECO:0000256" key="2">
    <source>
        <dbReference type="ARBA" id="ARBA00022692"/>
    </source>
</evidence>
<feature type="transmembrane region" description="Helical" evidence="6">
    <location>
        <begin position="365"/>
        <end position="386"/>
    </location>
</feature>
<dbReference type="GO" id="GO:0042908">
    <property type="term" value="P:xenobiotic transport"/>
    <property type="evidence" value="ECO:0007669"/>
    <property type="project" value="UniProtKB-ARBA"/>
</dbReference>
<keyword evidence="2 6" id="KW-0812">Transmembrane</keyword>
<evidence type="ECO:0000256" key="1">
    <source>
        <dbReference type="ARBA" id="ARBA00004141"/>
    </source>
</evidence>
<dbReference type="GO" id="GO:0005886">
    <property type="term" value="C:plasma membrane"/>
    <property type="evidence" value="ECO:0007669"/>
    <property type="project" value="TreeGrafter"/>
</dbReference>
<proteinExistence type="predicted"/>
<dbReference type="PROSITE" id="PS50850">
    <property type="entry name" value="MFS"/>
    <property type="match status" value="1"/>
</dbReference>
<dbReference type="Proteomes" id="UP000800200">
    <property type="component" value="Unassembled WGS sequence"/>
</dbReference>
<accession>A0A6A6DC50</accession>
<evidence type="ECO:0000313" key="9">
    <source>
        <dbReference type="Proteomes" id="UP000800200"/>
    </source>
</evidence>
<feature type="transmembrane region" description="Helical" evidence="6">
    <location>
        <begin position="118"/>
        <end position="145"/>
    </location>
</feature>
<dbReference type="PANTHER" id="PTHR23502">
    <property type="entry name" value="MAJOR FACILITATOR SUPERFAMILY"/>
    <property type="match status" value="1"/>
</dbReference>
<dbReference type="AlphaFoldDB" id="A0A6A6DC50"/>
<dbReference type="Pfam" id="PF07690">
    <property type="entry name" value="MFS_1"/>
    <property type="match status" value="1"/>
</dbReference>
<keyword evidence="4 6" id="KW-0472">Membrane</keyword>
<dbReference type="InterPro" id="IPR011701">
    <property type="entry name" value="MFS"/>
</dbReference>
<sequence>MASNSREPRDNEPLLSSNHRHPSDHPKDLVVSFPPNDPSNPRNWPPTRKWLMIAAIMPIDLSVSWGASGFSPVTPDFANDMHVSTEIATLGLSMYVLGLAFGPMSLAPLSEYFGRRPIYIISYGIFLLLLLGTTSVETLGGFLVLRLLSGYFSSTTISNFGGTIADLFHHHDTGLAMSLFLWAATGGSPTGFVLFSLIAHDRSWREVFRIMLAICIVFWIILTAALFYLGETRHSVILLQRAKLLRKRTGNDSLDVPDEMKQRGIKQLFTVALTRPFRFLATEAIIQFAALYNGYLYGLSFLFNGAFHIVFGPTGYGFDILGIGLSFLGIVLGITFGLLTNIYQERYYQRKVAQAGGHSVPEARVYLAKLAGIIFPISIILFAWTANPDIHHIIPILASAFWGWSFYTLILMTLTYTEDAYGVYSASALAGIGFVRNVAGAVFPVVGRRLFVNEGTKKAASILAVLAFALVPIPFVLAKYGSSLRRRSPWAREHIDEDEEEEGS</sequence>
<keyword evidence="9" id="KW-1185">Reference proteome</keyword>
<dbReference type="EMBL" id="ML994705">
    <property type="protein sequence ID" value="KAF2176593.1"/>
    <property type="molecule type" value="Genomic_DNA"/>
</dbReference>
<organism evidence="8 9">
    <name type="scientific">Zopfia rhizophila CBS 207.26</name>
    <dbReference type="NCBI Taxonomy" id="1314779"/>
    <lineage>
        <taxon>Eukaryota</taxon>
        <taxon>Fungi</taxon>
        <taxon>Dikarya</taxon>
        <taxon>Ascomycota</taxon>
        <taxon>Pezizomycotina</taxon>
        <taxon>Dothideomycetes</taxon>
        <taxon>Dothideomycetes incertae sedis</taxon>
        <taxon>Zopfiaceae</taxon>
        <taxon>Zopfia</taxon>
    </lineage>
</organism>
<feature type="transmembrane region" description="Helical" evidence="6">
    <location>
        <begin position="87"/>
        <end position="106"/>
    </location>
</feature>
<keyword evidence="3 6" id="KW-1133">Transmembrane helix</keyword>
<comment type="subcellular location">
    <subcellularLocation>
        <location evidence="1">Membrane</location>
        <topology evidence="1">Multi-pass membrane protein</topology>
    </subcellularLocation>
</comment>
<feature type="transmembrane region" description="Helical" evidence="6">
    <location>
        <begin position="320"/>
        <end position="344"/>
    </location>
</feature>
<gene>
    <name evidence="8" type="ORF">K469DRAFT_400217</name>
</gene>
<dbReference type="OrthoDB" id="3936150at2759"/>
<evidence type="ECO:0000256" key="5">
    <source>
        <dbReference type="SAM" id="MobiDB-lite"/>
    </source>
</evidence>
<feature type="domain" description="Major facilitator superfamily (MFS) profile" evidence="7">
    <location>
        <begin position="50"/>
        <end position="484"/>
    </location>
</feature>
<dbReference type="GO" id="GO:0140115">
    <property type="term" value="P:export across plasma membrane"/>
    <property type="evidence" value="ECO:0007669"/>
    <property type="project" value="UniProtKB-ARBA"/>
</dbReference>
<dbReference type="InterPro" id="IPR020846">
    <property type="entry name" value="MFS_dom"/>
</dbReference>
<evidence type="ECO:0000256" key="3">
    <source>
        <dbReference type="ARBA" id="ARBA00022989"/>
    </source>
</evidence>
<feature type="transmembrane region" description="Helical" evidence="6">
    <location>
        <begin position="421"/>
        <end position="439"/>
    </location>
</feature>
<dbReference type="Gene3D" id="1.20.1250.20">
    <property type="entry name" value="MFS general substrate transporter like domains"/>
    <property type="match status" value="1"/>
</dbReference>
<dbReference type="GO" id="GO:0022857">
    <property type="term" value="F:transmembrane transporter activity"/>
    <property type="evidence" value="ECO:0007669"/>
    <property type="project" value="InterPro"/>
</dbReference>
<reference evidence="8" key="1">
    <citation type="journal article" date="2020" name="Stud. Mycol.">
        <title>101 Dothideomycetes genomes: a test case for predicting lifestyles and emergence of pathogens.</title>
        <authorList>
            <person name="Haridas S."/>
            <person name="Albert R."/>
            <person name="Binder M."/>
            <person name="Bloem J."/>
            <person name="Labutti K."/>
            <person name="Salamov A."/>
            <person name="Andreopoulos B."/>
            <person name="Baker S."/>
            <person name="Barry K."/>
            <person name="Bills G."/>
            <person name="Bluhm B."/>
            <person name="Cannon C."/>
            <person name="Castanera R."/>
            <person name="Culley D."/>
            <person name="Daum C."/>
            <person name="Ezra D."/>
            <person name="Gonzalez J."/>
            <person name="Henrissat B."/>
            <person name="Kuo A."/>
            <person name="Liang C."/>
            <person name="Lipzen A."/>
            <person name="Lutzoni F."/>
            <person name="Magnuson J."/>
            <person name="Mondo S."/>
            <person name="Nolan M."/>
            <person name="Ohm R."/>
            <person name="Pangilinan J."/>
            <person name="Park H.-J."/>
            <person name="Ramirez L."/>
            <person name="Alfaro M."/>
            <person name="Sun H."/>
            <person name="Tritt A."/>
            <person name="Yoshinaga Y."/>
            <person name="Zwiers L.-H."/>
            <person name="Turgeon B."/>
            <person name="Goodwin S."/>
            <person name="Spatafora J."/>
            <person name="Crous P."/>
            <person name="Grigoriev I."/>
        </authorList>
    </citation>
    <scope>NUCLEOTIDE SEQUENCE</scope>
    <source>
        <strain evidence="8">CBS 207.26</strain>
    </source>
</reference>
<feature type="transmembrane region" description="Helical" evidence="6">
    <location>
        <begin position="392"/>
        <end position="414"/>
    </location>
</feature>
<feature type="transmembrane region" description="Helical" evidence="6">
    <location>
        <begin position="210"/>
        <end position="229"/>
    </location>
</feature>
<feature type="transmembrane region" description="Helical" evidence="6">
    <location>
        <begin position="459"/>
        <end position="478"/>
    </location>
</feature>
<evidence type="ECO:0000256" key="4">
    <source>
        <dbReference type="ARBA" id="ARBA00023136"/>
    </source>
</evidence>
<evidence type="ECO:0000256" key="6">
    <source>
        <dbReference type="SAM" id="Phobius"/>
    </source>
</evidence>
<dbReference type="PANTHER" id="PTHR23502:SF24">
    <property type="entry name" value="TRANSPORTER, PUTATIVE-RELATED"/>
    <property type="match status" value="1"/>
</dbReference>
<evidence type="ECO:0000259" key="7">
    <source>
        <dbReference type="PROSITE" id="PS50850"/>
    </source>
</evidence>
<feature type="transmembrane region" description="Helical" evidence="6">
    <location>
        <begin position="179"/>
        <end position="198"/>
    </location>
</feature>
<feature type="transmembrane region" description="Helical" evidence="6">
    <location>
        <begin position="50"/>
        <end position="67"/>
    </location>
</feature>